<keyword evidence="6" id="KW-0808">Transferase</keyword>
<dbReference type="PANTHER" id="PTHR10815:SF13">
    <property type="entry name" value="METHYLATED-DNA--PROTEIN-CYSTEINE METHYLTRANSFERASE"/>
    <property type="match status" value="1"/>
</dbReference>
<dbReference type="InterPro" id="IPR036217">
    <property type="entry name" value="MethylDNA_cys_MeTrfase_DNAb"/>
</dbReference>
<dbReference type="AlphaFoldDB" id="A0AA39F470"/>
<evidence type="ECO:0000256" key="8">
    <source>
        <dbReference type="ARBA" id="ARBA00023204"/>
    </source>
</evidence>
<evidence type="ECO:0000313" key="14">
    <source>
        <dbReference type="Proteomes" id="UP001168972"/>
    </source>
</evidence>
<evidence type="ECO:0000259" key="12">
    <source>
        <dbReference type="Pfam" id="PF01035"/>
    </source>
</evidence>
<keyword evidence="7" id="KW-0227">DNA damage</keyword>
<dbReference type="InterPro" id="IPR036388">
    <property type="entry name" value="WH-like_DNA-bd_sf"/>
</dbReference>
<evidence type="ECO:0000256" key="10">
    <source>
        <dbReference type="ARBA" id="ARBA00031621"/>
    </source>
</evidence>
<dbReference type="Gene3D" id="1.10.10.10">
    <property type="entry name" value="Winged helix-like DNA-binding domain superfamily/Winged helix DNA-binding domain"/>
    <property type="match status" value="1"/>
</dbReference>
<keyword evidence="14" id="KW-1185">Reference proteome</keyword>
<dbReference type="Proteomes" id="UP001168972">
    <property type="component" value="Unassembled WGS sequence"/>
</dbReference>
<evidence type="ECO:0000256" key="6">
    <source>
        <dbReference type="ARBA" id="ARBA00022679"/>
    </source>
</evidence>
<dbReference type="InterPro" id="IPR014048">
    <property type="entry name" value="MethylDNA_cys_MeTrfase_DNA-bd"/>
</dbReference>
<reference evidence="13" key="1">
    <citation type="journal article" date="2023" name="bioRxiv">
        <title>Scaffold-level genome assemblies of two parasitoid biocontrol wasps reveal the parthenogenesis mechanism and an associated novel virus.</title>
        <authorList>
            <person name="Inwood S."/>
            <person name="Skelly J."/>
            <person name="Guhlin J."/>
            <person name="Harrop T."/>
            <person name="Goldson S."/>
            <person name="Dearden P."/>
        </authorList>
    </citation>
    <scope>NUCLEOTIDE SEQUENCE</scope>
    <source>
        <strain evidence="13">Lincoln</strain>
        <tissue evidence="13">Whole body</tissue>
    </source>
</reference>
<comment type="catalytic activity">
    <reaction evidence="1">
        <text>a 4-O-methyl-thymidine in DNA + L-cysteinyl-[protein] = a thymidine in DNA + S-methyl-L-cysteinyl-[protein]</text>
        <dbReference type="Rhea" id="RHEA:53428"/>
        <dbReference type="Rhea" id="RHEA-COMP:10131"/>
        <dbReference type="Rhea" id="RHEA-COMP:10132"/>
        <dbReference type="Rhea" id="RHEA-COMP:13555"/>
        <dbReference type="Rhea" id="RHEA-COMP:13556"/>
        <dbReference type="ChEBI" id="CHEBI:29950"/>
        <dbReference type="ChEBI" id="CHEBI:82612"/>
        <dbReference type="ChEBI" id="CHEBI:137386"/>
        <dbReference type="ChEBI" id="CHEBI:137387"/>
        <dbReference type="EC" id="2.1.1.63"/>
    </reaction>
</comment>
<evidence type="ECO:0000256" key="3">
    <source>
        <dbReference type="ARBA" id="ARBA00011918"/>
    </source>
</evidence>
<dbReference type="PROSITE" id="PS00374">
    <property type="entry name" value="MGMT"/>
    <property type="match status" value="1"/>
</dbReference>
<dbReference type="NCBIfam" id="TIGR00589">
    <property type="entry name" value="ogt"/>
    <property type="match status" value="1"/>
</dbReference>
<keyword evidence="8" id="KW-0234">DNA repair</keyword>
<evidence type="ECO:0000313" key="13">
    <source>
        <dbReference type="EMBL" id="KAK0162605.1"/>
    </source>
</evidence>
<feature type="domain" description="Methylated-DNA-[protein]-cysteine S-methyltransferase DNA binding" evidence="12">
    <location>
        <begin position="103"/>
        <end position="182"/>
    </location>
</feature>
<dbReference type="PANTHER" id="PTHR10815">
    <property type="entry name" value="METHYLATED-DNA--PROTEIN-CYSTEINE METHYLTRANSFERASE"/>
    <property type="match status" value="1"/>
</dbReference>
<dbReference type="EMBL" id="JAQQBR010001833">
    <property type="protein sequence ID" value="KAK0162605.1"/>
    <property type="molecule type" value="Genomic_DNA"/>
</dbReference>
<proteinExistence type="inferred from homology"/>
<evidence type="ECO:0000256" key="4">
    <source>
        <dbReference type="ARBA" id="ARBA00015377"/>
    </source>
</evidence>
<evidence type="ECO:0000256" key="5">
    <source>
        <dbReference type="ARBA" id="ARBA00022603"/>
    </source>
</evidence>
<evidence type="ECO:0000256" key="7">
    <source>
        <dbReference type="ARBA" id="ARBA00022763"/>
    </source>
</evidence>
<dbReference type="GO" id="GO:0006281">
    <property type="term" value="P:DNA repair"/>
    <property type="evidence" value="ECO:0007669"/>
    <property type="project" value="UniProtKB-KW"/>
</dbReference>
<protein>
    <recommendedName>
        <fullName evidence="4">Methylated-DNA--protein-cysteine methyltransferase</fullName>
        <ecNumber evidence="3">2.1.1.63</ecNumber>
    </recommendedName>
    <alternativeName>
        <fullName evidence="9">6-O-methylguanine-DNA methyltransferase</fullName>
    </alternativeName>
    <alternativeName>
        <fullName evidence="10">O-6-methylguanine-DNA-alkyltransferase</fullName>
    </alternativeName>
</protein>
<organism evidence="13 14">
    <name type="scientific">Microctonus hyperodae</name>
    <name type="common">Parasitoid wasp</name>
    <dbReference type="NCBI Taxonomy" id="165561"/>
    <lineage>
        <taxon>Eukaryota</taxon>
        <taxon>Metazoa</taxon>
        <taxon>Ecdysozoa</taxon>
        <taxon>Arthropoda</taxon>
        <taxon>Hexapoda</taxon>
        <taxon>Insecta</taxon>
        <taxon>Pterygota</taxon>
        <taxon>Neoptera</taxon>
        <taxon>Endopterygota</taxon>
        <taxon>Hymenoptera</taxon>
        <taxon>Apocrita</taxon>
        <taxon>Ichneumonoidea</taxon>
        <taxon>Braconidae</taxon>
        <taxon>Euphorinae</taxon>
        <taxon>Microctonus</taxon>
    </lineage>
</organism>
<dbReference type="InterPro" id="IPR036631">
    <property type="entry name" value="MGMT_N_sf"/>
</dbReference>
<dbReference type="GO" id="GO:0003908">
    <property type="term" value="F:methylated-DNA-[protein]-cysteine S-methyltransferase activity"/>
    <property type="evidence" value="ECO:0007669"/>
    <property type="project" value="UniProtKB-EC"/>
</dbReference>
<sequence length="188" mass="21318">MVIKVFTMNLNEYNNAVNLSKFKIIYGIHSSPFGNCLIGVTDDQIAICHLWFFDNLSDVCLKIMEDEWPGIELIEDKSVTNEIIKSIFSDVDDNVSIFLKGTDFQINVWEALMNIPKGNTVTYSDVAGMIENPKAIRAVATAIASNRIGYLVPCHRVFPKNNSNTKFRWGVQRKFAMLNYEKATKVIN</sequence>
<dbReference type="SUPFAM" id="SSF46767">
    <property type="entry name" value="Methylated DNA-protein cysteine methyltransferase, C-terminal domain"/>
    <property type="match status" value="1"/>
</dbReference>
<comment type="similarity">
    <text evidence="2">Belongs to the MGMT family.</text>
</comment>
<comment type="caution">
    <text evidence="13">The sequence shown here is derived from an EMBL/GenBank/DDBJ whole genome shotgun (WGS) entry which is preliminary data.</text>
</comment>
<keyword evidence="5" id="KW-0489">Methyltransferase</keyword>
<evidence type="ECO:0000256" key="2">
    <source>
        <dbReference type="ARBA" id="ARBA00008711"/>
    </source>
</evidence>
<accession>A0AA39F470</accession>
<dbReference type="GO" id="GO:0032259">
    <property type="term" value="P:methylation"/>
    <property type="evidence" value="ECO:0007669"/>
    <property type="project" value="UniProtKB-KW"/>
</dbReference>
<evidence type="ECO:0000256" key="1">
    <source>
        <dbReference type="ARBA" id="ARBA00001286"/>
    </source>
</evidence>
<evidence type="ECO:0000256" key="9">
    <source>
        <dbReference type="ARBA" id="ARBA00030795"/>
    </source>
</evidence>
<dbReference type="InterPro" id="IPR001497">
    <property type="entry name" value="MethylDNA_cys_MeTrfase_AS"/>
</dbReference>
<dbReference type="Pfam" id="PF01035">
    <property type="entry name" value="DNA_binding_1"/>
    <property type="match status" value="1"/>
</dbReference>
<dbReference type="CDD" id="cd06445">
    <property type="entry name" value="ATase"/>
    <property type="match status" value="1"/>
</dbReference>
<evidence type="ECO:0000256" key="11">
    <source>
        <dbReference type="ARBA" id="ARBA00049348"/>
    </source>
</evidence>
<comment type="catalytic activity">
    <reaction evidence="11">
        <text>a 6-O-methyl-2'-deoxyguanosine in DNA + L-cysteinyl-[protein] = S-methyl-L-cysteinyl-[protein] + a 2'-deoxyguanosine in DNA</text>
        <dbReference type="Rhea" id="RHEA:24000"/>
        <dbReference type="Rhea" id="RHEA-COMP:10131"/>
        <dbReference type="Rhea" id="RHEA-COMP:10132"/>
        <dbReference type="Rhea" id="RHEA-COMP:11367"/>
        <dbReference type="Rhea" id="RHEA-COMP:11368"/>
        <dbReference type="ChEBI" id="CHEBI:29950"/>
        <dbReference type="ChEBI" id="CHEBI:82612"/>
        <dbReference type="ChEBI" id="CHEBI:85445"/>
        <dbReference type="ChEBI" id="CHEBI:85448"/>
        <dbReference type="EC" id="2.1.1.63"/>
    </reaction>
</comment>
<gene>
    <name evidence="13" type="ORF">PV327_006371</name>
</gene>
<name>A0AA39F470_MICHY</name>
<dbReference type="EC" id="2.1.1.63" evidence="3"/>
<reference evidence="13" key="2">
    <citation type="submission" date="2023-03" db="EMBL/GenBank/DDBJ databases">
        <authorList>
            <person name="Inwood S.N."/>
            <person name="Skelly J.G."/>
            <person name="Guhlin J."/>
            <person name="Harrop T.W.R."/>
            <person name="Goldson S.G."/>
            <person name="Dearden P.K."/>
        </authorList>
    </citation>
    <scope>NUCLEOTIDE SEQUENCE</scope>
    <source>
        <strain evidence="13">Lincoln</strain>
        <tissue evidence="13">Whole body</tissue>
    </source>
</reference>
<dbReference type="Gene3D" id="3.30.160.70">
    <property type="entry name" value="Methylated DNA-protein cysteine methyltransferase domain"/>
    <property type="match status" value="1"/>
</dbReference>
<dbReference type="SUPFAM" id="SSF53155">
    <property type="entry name" value="Methylated DNA-protein cysteine methyltransferase domain"/>
    <property type="match status" value="1"/>
</dbReference>